<dbReference type="AlphaFoldDB" id="A0A068Z0K2"/>
<proteinExistence type="predicted"/>
<dbReference type="InterPro" id="IPR008258">
    <property type="entry name" value="Transglycosylase_SLT_dom_1"/>
</dbReference>
<reference evidence="3 4" key="1">
    <citation type="journal article" date="2014" name="Genome Announc.">
        <title>Whole-Genome Sequence of Serratia symbiotica Strain CWBI-2.3T, a Free-Living Symbiont of the Black Bean Aphid Aphis fabae.</title>
        <authorList>
            <person name="Foray V."/>
            <person name="Grigorescu A.S."/>
            <person name="Sabri A."/>
            <person name="Haubruge E."/>
            <person name="Lognay G."/>
            <person name="Francis F."/>
            <person name="Fauconnier M.L."/>
            <person name="Hance T."/>
            <person name="Thonart P."/>
        </authorList>
    </citation>
    <scope>NUCLEOTIDE SEQUENCE [LARGE SCALE GENOMIC DNA]</scope>
    <source>
        <strain evidence="3">CWBI-2.3</strain>
        <plasmid evidence="3 4">pSsAf2.3-2</plasmid>
    </source>
</reference>
<name>A0A068Z0K2_9GAMM</name>
<dbReference type="Gene3D" id="1.10.530.10">
    <property type="match status" value="1"/>
</dbReference>
<protein>
    <submittedName>
        <fullName evidence="3">Lytic transglycosylase domain-containing protein</fullName>
    </submittedName>
</protein>
<organism evidence="3 4">
    <name type="scientific">Serratia symbiotica</name>
    <dbReference type="NCBI Taxonomy" id="138074"/>
    <lineage>
        <taxon>Bacteria</taxon>
        <taxon>Pseudomonadati</taxon>
        <taxon>Pseudomonadota</taxon>
        <taxon>Gammaproteobacteria</taxon>
        <taxon>Enterobacterales</taxon>
        <taxon>Yersiniaceae</taxon>
        <taxon>Serratia</taxon>
    </lineage>
</organism>
<keyword evidence="3" id="KW-0614">Plasmid</keyword>
<feature type="domain" description="Transglycosylase SLT" evidence="2">
    <location>
        <begin position="26"/>
        <end position="147"/>
    </location>
</feature>
<dbReference type="Proteomes" id="UP000042738">
    <property type="component" value="Plasmid pSsAf2.3-2"/>
</dbReference>
<evidence type="ECO:0000313" key="4">
    <source>
        <dbReference type="Proteomes" id="UP000042738"/>
    </source>
</evidence>
<evidence type="ECO:0000313" key="3">
    <source>
        <dbReference type="EMBL" id="QLH64527.1"/>
    </source>
</evidence>
<dbReference type="Pfam" id="PF01464">
    <property type="entry name" value="SLT"/>
    <property type="match status" value="1"/>
</dbReference>
<accession>A0A068Z0K2</accession>
<dbReference type="SUPFAM" id="SSF53955">
    <property type="entry name" value="Lysozyme-like"/>
    <property type="match status" value="1"/>
</dbReference>
<sequence length="171" mass="18936">MRILSDVFATALFVATLMLSFHAQADCFNDAGARYHISPQVLRAIAQVESNMNPHAVGVNRDSQGHITSRDYGLMQINSTHIPQLKAMGVIRHAHDLLSQPCLNVQTGAWILARHLQICGLTWQCLGSYNAGFSDGKQTRRMRYARKVYATWIARSPNTAVTGKMPPSAKD</sequence>
<geneLocation type="plasmid" evidence="3 4">
    <name>pSsAf2.3-2</name>
</geneLocation>
<dbReference type="CDD" id="cd13400">
    <property type="entry name" value="LT_IagB-like"/>
    <property type="match status" value="1"/>
</dbReference>
<evidence type="ECO:0000259" key="2">
    <source>
        <dbReference type="Pfam" id="PF01464"/>
    </source>
</evidence>
<gene>
    <name evidence="3" type="ORF">SYMBAF_17010</name>
</gene>
<dbReference type="GeneID" id="93738175"/>
<dbReference type="RefSeq" id="WP_052447698.1">
    <property type="nucleotide sequence ID" value="NZ_CP050857.1"/>
</dbReference>
<evidence type="ECO:0000256" key="1">
    <source>
        <dbReference type="SAM" id="SignalP"/>
    </source>
</evidence>
<feature type="chain" id="PRO_5030002331" evidence="1">
    <location>
        <begin position="26"/>
        <end position="171"/>
    </location>
</feature>
<feature type="signal peptide" evidence="1">
    <location>
        <begin position="1"/>
        <end position="25"/>
    </location>
</feature>
<keyword evidence="1" id="KW-0732">Signal</keyword>
<dbReference type="STRING" id="138074.SYMBAF_190015"/>
<dbReference type="EMBL" id="CP050857">
    <property type="protein sequence ID" value="QLH64527.1"/>
    <property type="molecule type" value="Genomic_DNA"/>
</dbReference>
<dbReference type="InterPro" id="IPR023346">
    <property type="entry name" value="Lysozyme-like_dom_sf"/>
</dbReference>